<evidence type="ECO:0000313" key="6">
    <source>
        <dbReference type="EMBL" id="SGZ54425.1"/>
    </source>
</evidence>
<evidence type="ECO:0000313" key="8">
    <source>
        <dbReference type="Proteomes" id="UP000182259"/>
    </source>
</evidence>
<evidence type="ECO:0000313" key="9">
    <source>
        <dbReference type="Proteomes" id="UP000182334"/>
    </source>
</evidence>
<dbReference type="GO" id="GO:0006511">
    <property type="term" value="P:ubiquitin-dependent protein catabolic process"/>
    <property type="evidence" value="ECO:0007669"/>
    <property type="project" value="TreeGrafter"/>
</dbReference>
<keyword evidence="2 4" id="KW-0863">Zinc-finger</keyword>
<dbReference type="Pfam" id="PF13639">
    <property type="entry name" value="zf-RING_2"/>
    <property type="match status" value="1"/>
</dbReference>
<accession>A0A1L0BST0</accession>
<dbReference type="Proteomes" id="UP000182259">
    <property type="component" value="Chromosome III"/>
</dbReference>
<feature type="domain" description="RING-type" evidence="5">
    <location>
        <begin position="69"/>
        <end position="120"/>
    </location>
</feature>
<dbReference type="PANTHER" id="PTHR45931:SF3">
    <property type="entry name" value="RING ZINC FINGER-CONTAINING PROTEIN"/>
    <property type="match status" value="1"/>
</dbReference>
<dbReference type="PROSITE" id="PS50089">
    <property type="entry name" value="ZF_RING_2"/>
    <property type="match status" value="1"/>
</dbReference>
<dbReference type="AlphaFoldDB" id="A0A1L0BST0"/>
<organism evidence="6 8">
    <name type="scientific">Sungouiella intermedia</name>
    <dbReference type="NCBI Taxonomy" id="45354"/>
    <lineage>
        <taxon>Eukaryota</taxon>
        <taxon>Fungi</taxon>
        <taxon>Dikarya</taxon>
        <taxon>Ascomycota</taxon>
        <taxon>Saccharomycotina</taxon>
        <taxon>Pichiomycetes</taxon>
        <taxon>Metschnikowiaceae</taxon>
        <taxon>Sungouiella</taxon>
    </lineage>
</organism>
<dbReference type="STRING" id="45354.A0A1L0BST0"/>
<evidence type="ECO:0000313" key="7">
    <source>
        <dbReference type="EMBL" id="SGZ54537.1"/>
    </source>
</evidence>
<sequence length="153" mass="17120">MDGQSITGREIFNRALLLLRGDEGSEEVRELLAHLESLDPTAAEGGVSDEFLESLERVDVSSLPANADCAICTNKFVDNEYPLLVKLPCHVQVSLKKAHVFDMDCIAPWLKMHPTCPMCRFNVNEAEKIRLQKLQEELGLSDDEAEEGWDVYG</sequence>
<evidence type="ECO:0000259" key="5">
    <source>
        <dbReference type="PROSITE" id="PS50089"/>
    </source>
</evidence>
<dbReference type="GO" id="GO:0005634">
    <property type="term" value="C:nucleus"/>
    <property type="evidence" value="ECO:0007669"/>
    <property type="project" value="TreeGrafter"/>
</dbReference>
<dbReference type="EMBL" id="LT635759">
    <property type="protein sequence ID" value="SGZ54537.1"/>
    <property type="molecule type" value="Genomic_DNA"/>
</dbReference>
<proteinExistence type="predicted"/>
<reference evidence="8 9" key="1">
    <citation type="submission" date="2016-10" db="EMBL/GenBank/DDBJ databases">
        <authorList>
            <person name="de Groot N.N."/>
        </authorList>
    </citation>
    <scope>NUCLEOTIDE SEQUENCE [LARGE SCALE GENOMIC DNA]</scope>
    <source>
        <strain evidence="7 9">CBS 141442</strain>
        <strain evidence="6 8">PYCC 4715</strain>
    </source>
</reference>
<dbReference type="EMBL" id="LT635766">
    <property type="protein sequence ID" value="SGZ54425.1"/>
    <property type="molecule type" value="Genomic_DNA"/>
</dbReference>
<dbReference type="InterPro" id="IPR051834">
    <property type="entry name" value="RING_finger_E3_ligase"/>
</dbReference>
<keyword evidence="1" id="KW-0479">Metal-binding</keyword>
<dbReference type="InterPro" id="IPR013083">
    <property type="entry name" value="Znf_RING/FYVE/PHD"/>
</dbReference>
<dbReference type="Proteomes" id="UP000182334">
    <property type="component" value="Chromosome IV"/>
</dbReference>
<dbReference type="GO" id="GO:0061630">
    <property type="term" value="F:ubiquitin protein ligase activity"/>
    <property type="evidence" value="ECO:0007669"/>
    <property type="project" value="TreeGrafter"/>
</dbReference>
<keyword evidence="3" id="KW-0862">Zinc</keyword>
<gene>
    <name evidence="6" type="ORF">SAMEA4029009_CIC11G00000005049</name>
    <name evidence="7" type="ORF">SAMEA4029010_CIC11G00000001537</name>
</gene>
<evidence type="ECO:0000256" key="4">
    <source>
        <dbReference type="PROSITE-ProRule" id="PRU00175"/>
    </source>
</evidence>
<keyword evidence="9" id="KW-1185">Reference proteome</keyword>
<dbReference type="SUPFAM" id="SSF57850">
    <property type="entry name" value="RING/U-box"/>
    <property type="match status" value="1"/>
</dbReference>
<name>A0A1L0BST0_9ASCO</name>
<dbReference type="Gene3D" id="3.30.40.10">
    <property type="entry name" value="Zinc/RING finger domain, C3HC4 (zinc finger)"/>
    <property type="match status" value="1"/>
</dbReference>
<dbReference type="InterPro" id="IPR001841">
    <property type="entry name" value="Znf_RING"/>
</dbReference>
<protein>
    <submittedName>
        <fullName evidence="7">CIC11C00000001537</fullName>
    </submittedName>
    <submittedName>
        <fullName evidence="6">CIC11C00000005049</fullName>
    </submittedName>
</protein>
<dbReference type="PANTHER" id="PTHR45931">
    <property type="entry name" value="SI:CH211-59O9.10"/>
    <property type="match status" value="1"/>
</dbReference>
<dbReference type="GO" id="GO:0008270">
    <property type="term" value="F:zinc ion binding"/>
    <property type="evidence" value="ECO:0007669"/>
    <property type="project" value="UniProtKB-KW"/>
</dbReference>
<evidence type="ECO:0000256" key="1">
    <source>
        <dbReference type="ARBA" id="ARBA00022723"/>
    </source>
</evidence>
<dbReference type="OrthoDB" id="8062037at2759"/>
<evidence type="ECO:0000256" key="3">
    <source>
        <dbReference type="ARBA" id="ARBA00022833"/>
    </source>
</evidence>
<evidence type="ECO:0000256" key="2">
    <source>
        <dbReference type="ARBA" id="ARBA00022771"/>
    </source>
</evidence>